<evidence type="ECO:0000256" key="9">
    <source>
        <dbReference type="SAM" id="SignalP"/>
    </source>
</evidence>
<feature type="compositionally biased region" description="Low complexity" evidence="8">
    <location>
        <begin position="704"/>
        <end position="719"/>
    </location>
</feature>
<dbReference type="InterPro" id="IPR031468">
    <property type="entry name" value="SMP_LBD"/>
</dbReference>
<gene>
    <name evidence="13" type="ORF">MNOR_LOCUS6494</name>
</gene>
<dbReference type="GO" id="GO:0046872">
    <property type="term" value="F:metal ion binding"/>
    <property type="evidence" value="ECO:0007669"/>
    <property type="project" value="UniProtKB-KW"/>
</dbReference>
<sequence>MFTFYIIAICLFKRITKPVLSFVFVWWEMLFASRQKTLTDNPESKSPGVSQAQLPDELLKKIKKGEEGYQRRETCVALNLLLQFFFQEIQYENSIMRWLTNMLTLEFNELLKHKALSKIIGSMQIRDLKLGDNFPIIKAVTPQHVDLDSSTSTLDLVEVALELEYNGGIQLAVDASSRFAKSTTVTIKVVSLSGKARLQFSRYPFSHWSFSFYEEPEVKFEVKSNLLGRHIPRFANIIVSQLRSMLKRKHTLPYYKLRAIPLIKRHLSASAEEGCSVPPGRLTVQIVKCSRLQKCIVGEFLYCTIILSEVPLVCGIETTAGLWLVQDLLIKRPKGSPIGILLRNSEDKEQIVETVAVGSSAYIGGVRKGDILQSVNNTLLTSGTQAAKLFSANSSVTDEEDHATISARIKRFIPHSDSTKISIQSSKSLDVDGVQGIVDEDITGIKRSDVGLVVCSSLASTSSSSTIVDKTCTSSIRTPVTGSNSSTSTTNSSTGQQDQHHFGSTLLSNYSTTDSLTIRSNNFDSDCNAVDVPVLSNLDDNRLCSDGAIGDGGDSGGGGITISTCNISSKSNKFVRNNSSCIAESVGSSDDRILSMVTGSSFFEDNVPRLSSSMSPARAVSPSHLLTGITGIMGGLHGSNRPKRHHSSLPGSPILQRTTRNRNKSSHYGEGSLSRSSTPDSSHNNSPELKRKNLNIKSTHDESPTLSSSTNNTSSNLPENPDKLQDGQYSTAGTPTSSEMNNQHEAVFSPSPSHRTEERHSSSSRRRNKQLTLKLGHTGIVTGTTDPIFGTNLEFWLNEENKYLHVAVWSQKSKLPDECNETKSSSEEIASKENESSKKKSKDYEKKDKQMDDNRNESKYASYLTKSITEDTFVGYTNISLISLIPETSLNTQGHIVKVLTLSPPDPTCPEVGSHPLQSHKGFDPSLCYGDITLSLVYQPQDRVEGTGADRFTSNIIVASEDEASLTDGTASEEDNDNSSDQQNQQSHTFKRTHFHSATYCDFCKKKIWLKFAYQCNTCSIICHKKCMAKCNNETLCDMGGICFKDYGKSNDVPGTTFGDSNTASPPDIVTCLVTTGASDDEENTQDQSITASPQNQKRRTLGSLLAQVASAGKGSIKRAGSASNLSLPNQLLEASLSRSLPQTPQHTPQTSRRGSLSDANPFEMDYDREEETEEVLDRLLLYQHDERLLSLARDSAKDLYKQLQSEQRRAKISSMLEQVKANVDHEGEIRVDLAHQEKKATDTGDDLARTKVSLQISKCDARTQALALLTLHYCTALQFCSDPPQVIFFCNVIYL</sequence>
<dbReference type="Pfam" id="PF00130">
    <property type="entry name" value="C1_1"/>
    <property type="match status" value="1"/>
</dbReference>
<feature type="compositionally biased region" description="Low complexity" evidence="8">
    <location>
        <begin position="481"/>
        <end position="495"/>
    </location>
</feature>
<dbReference type="InterPro" id="IPR036034">
    <property type="entry name" value="PDZ_sf"/>
</dbReference>
<dbReference type="SMART" id="SM00109">
    <property type="entry name" value="C1"/>
    <property type="match status" value="1"/>
</dbReference>
<feature type="region of interest" description="Disordered" evidence="8">
    <location>
        <begin position="1139"/>
        <end position="1162"/>
    </location>
</feature>
<evidence type="ECO:0000313" key="14">
    <source>
        <dbReference type="Proteomes" id="UP001497623"/>
    </source>
</evidence>
<feature type="region of interest" description="Disordered" evidence="8">
    <location>
        <begin position="963"/>
        <end position="989"/>
    </location>
</feature>
<evidence type="ECO:0000256" key="4">
    <source>
        <dbReference type="ARBA" id="ARBA00022833"/>
    </source>
</evidence>
<dbReference type="Proteomes" id="UP001497623">
    <property type="component" value="Unassembled WGS sequence"/>
</dbReference>
<proteinExistence type="predicted"/>
<feature type="domain" description="Phorbol-ester/DAG-type" evidence="10">
    <location>
        <begin position="987"/>
        <end position="1037"/>
    </location>
</feature>
<dbReference type="GO" id="GO:0006869">
    <property type="term" value="P:lipid transport"/>
    <property type="evidence" value="ECO:0007669"/>
    <property type="project" value="UniProtKB-KW"/>
</dbReference>
<dbReference type="InterPro" id="IPR046349">
    <property type="entry name" value="C1-like_sf"/>
</dbReference>
<dbReference type="InterPro" id="IPR001478">
    <property type="entry name" value="PDZ"/>
</dbReference>
<feature type="domain" description="SMP-LTD" evidence="12">
    <location>
        <begin position="85"/>
        <end position="261"/>
    </location>
</feature>
<feature type="compositionally biased region" description="Polar residues" evidence="8">
    <location>
        <begin position="1139"/>
        <end position="1159"/>
    </location>
</feature>
<evidence type="ECO:0000259" key="12">
    <source>
        <dbReference type="PROSITE" id="PS51847"/>
    </source>
</evidence>
<evidence type="ECO:0000256" key="7">
    <source>
        <dbReference type="ARBA" id="ARBA00023136"/>
    </source>
</evidence>
<evidence type="ECO:0000256" key="5">
    <source>
        <dbReference type="ARBA" id="ARBA00023055"/>
    </source>
</evidence>
<dbReference type="PROSITE" id="PS50106">
    <property type="entry name" value="PDZ"/>
    <property type="match status" value="1"/>
</dbReference>
<evidence type="ECO:0000256" key="2">
    <source>
        <dbReference type="ARBA" id="ARBA00022448"/>
    </source>
</evidence>
<dbReference type="PANTHER" id="PTHR21519:SF1">
    <property type="entry name" value="PDZ DOMAIN-CONTAINING PROTEIN 8"/>
    <property type="match status" value="1"/>
</dbReference>
<reference evidence="13 14" key="1">
    <citation type="submission" date="2024-05" db="EMBL/GenBank/DDBJ databases">
        <authorList>
            <person name="Wallberg A."/>
        </authorList>
    </citation>
    <scope>NUCLEOTIDE SEQUENCE [LARGE SCALE GENOMIC DNA]</scope>
</reference>
<feature type="compositionally biased region" description="Polar residues" evidence="8">
    <location>
        <begin position="727"/>
        <end position="744"/>
    </location>
</feature>
<evidence type="ECO:0000259" key="10">
    <source>
        <dbReference type="PROSITE" id="PS50081"/>
    </source>
</evidence>
<dbReference type="CDD" id="cd20825">
    <property type="entry name" value="C1_PDZD8"/>
    <property type="match status" value="1"/>
</dbReference>
<evidence type="ECO:0000256" key="1">
    <source>
        <dbReference type="ARBA" id="ARBA00004370"/>
    </source>
</evidence>
<dbReference type="PROSITE" id="PS50081">
    <property type="entry name" value="ZF_DAG_PE_2"/>
    <property type="match status" value="1"/>
</dbReference>
<feature type="region of interest" description="Disordered" evidence="8">
    <location>
        <begin position="631"/>
        <end position="781"/>
    </location>
</feature>
<evidence type="ECO:0000259" key="11">
    <source>
        <dbReference type="PROSITE" id="PS50106"/>
    </source>
</evidence>
<dbReference type="Gene3D" id="3.30.60.20">
    <property type="match status" value="1"/>
</dbReference>
<comment type="caution">
    <text evidence="13">The sequence shown here is derived from an EMBL/GenBank/DDBJ whole genome shotgun (WGS) entry which is preliminary data.</text>
</comment>
<keyword evidence="9" id="KW-0732">Signal</keyword>
<evidence type="ECO:0000256" key="3">
    <source>
        <dbReference type="ARBA" id="ARBA00022723"/>
    </source>
</evidence>
<dbReference type="SUPFAM" id="SSF50156">
    <property type="entry name" value="PDZ domain-like"/>
    <property type="match status" value="1"/>
</dbReference>
<evidence type="ECO:0000313" key="13">
    <source>
        <dbReference type="EMBL" id="CAL4067440.1"/>
    </source>
</evidence>
<feature type="compositionally biased region" description="Acidic residues" evidence="8">
    <location>
        <begin position="963"/>
        <end position="978"/>
    </location>
</feature>
<dbReference type="InterPro" id="IPR039275">
    <property type="entry name" value="PDZD8"/>
</dbReference>
<evidence type="ECO:0000256" key="8">
    <source>
        <dbReference type="SAM" id="MobiDB-lite"/>
    </source>
</evidence>
<dbReference type="PANTHER" id="PTHR21519">
    <property type="entry name" value="PDZ DOMAIN-CONTAINING PROTEIN 8"/>
    <property type="match status" value="1"/>
</dbReference>
<keyword evidence="3" id="KW-0479">Metal-binding</keyword>
<keyword evidence="7" id="KW-0472">Membrane</keyword>
<dbReference type="Pfam" id="PF26547">
    <property type="entry name" value="PDZD8_N"/>
    <property type="match status" value="1"/>
</dbReference>
<keyword evidence="5" id="KW-0445">Lipid transport</keyword>
<feature type="signal peptide" evidence="9">
    <location>
        <begin position="1"/>
        <end position="21"/>
    </location>
</feature>
<protein>
    <recommendedName>
        <fullName evidence="15">PDZ domain-containing protein 8</fullName>
    </recommendedName>
</protein>
<organism evidence="13 14">
    <name type="scientific">Meganyctiphanes norvegica</name>
    <name type="common">Northern krill</name>
    <name type="synonym">Thysanopoda norvegica</name>
    <dbReference type="NCBI Taxonomy" id="48144"/>
    <lineage>
        <taxon>Eukaryota</taxon>
        <taxon>Metazoa</taxon>
        <taxon>Ecdysozoa</taxon>
        <taxon>Arthropoda</taxon>
        <taxon>Crustacea</taxon>
        <taxon>Multicrustacea</taxon>
        <taxon>Malacostraca</taxon>
        <taxon>Eumalacostraca</taxon>
        <taxon>Eucarida</taxon>
        <taxon>Euphausiacea</taxon>
        <taxon>Euphausiidae</taxon>
        <taxon>Meganyctiphanes</taxon>
    </lineage>
</organism>
<dbReference type="GO" id="GO:0016020">
    <property type="term" value="C:membrane"/>
    <property type="evidence" value="ECO:0007669"/>
    <property type="project" value="UniProtKB-SubCell"/>
</dbReference>
<dbReference type="PROSITE" id="PS51847">
    <property type="entry name" value="SMP"/>
    <property type="match status" value="1"/>
</dbReference>
<evidence type="ECO:0008006" key="15">
    <source>
        <dbReference type="Google" id="ProtNLM"/>
    </source>
</evidence>
<keyword evidence="2" id="KW-0813">Transport</keyword>
<feature type="chain" id="PRO_5043830848" description="PDZ domain-containing protein 8" evidence="9">
    <location>
        <begin position="22"/>
        <end position="1296"/>
    </location>
</feature>
<keyword evidence="14" id="KW-1185">Reference proteome</keyword>
<name>A0AAV2Q1B5_MEGNR</name>
<dbReference type="SUPFAM" id="SSF57889">
    <property type="entry name" value="Cysteine-rich domain"/>
    <property type="match status" value="1"/>
</dbReference>
<dbReference type="GO" id="GO:0044233">
    <property type="term" value="C:mitochondria-associated endoplasmic reticulum membrane contact site"/>
    <property type="evidence" value="ECO:0007669"/>
    <property type="project" value="InterPro"/>
</dbReference>
<feature type="compositionally biased region" description="Polar residues" evidence="8">
    <location>
        <begin position="673"/>
        <end position="687"/>
    </location>
</feature>
<dbReference type="GO" id="GO:0005739">
    <property type="term" value="C:mitochondrion"/>
    <property type="evidence" value="ECO:0007669"/>
    <property type="project" value="GOC"/>
</dbReference>
<feature type="region of interest" description="Disordered" evidence="8">
    <location>
        <begin position="478"/>
        <end position="501"/>
    </location>
</feature>
<keyword evidence="6" id="KW-0446">Lipid-binding</keyword>
<evidence type="ECO:0000256" key="6">
    <source>
        <dbReference type="ARBA" id="ARBA00023121"/>
    </source>
</evidence>
<dbReference type="PROSITE" id="PS00479">
    <property type="entry name" value="ZF_DAG_PE_1"/>
    <property type="match status" value="1"/>
</dbReference>
<dbReference type="GO" id="GO:0008289">
    <property type="term" value="F:lipid binding"/>
    <property type="evidence" value="ECO:0007669"/>
    <property type="project" value="UniProtKB-KW"/>
</dbReference>
<dbReference type="InterPro" id="IPR058801">
    <property type="entry name" value="PDZD8_N"/>
</dbReference>
<dbReference type="InterPro" id="IPR002219">
    <property type="entry name" value="PKC_DAG/PE"/>
</dbReference>
<dbReference type="GO" id="GO:1990456">
    <property type="term" value="P:mitochondrion-endoplasmic reticulum membrane tethering"/>
    <property type="evidence" value="ECO:0007669"/>
    <property type="project" value="InterPro"/>
</dbReference>
<dbReference type="CDD" id="cd21674">
    <property type="entry name" value="SMP_PDZD8"/>
    <property type="match status" value="1"/>
</dbReference>
<keyword evidence="4" id="KW-0862">Zinc</keyword>
<dbReference type="GO" id="GO:0051560">
    <property type="term" value="P:mitochondrial calcium ion homeostasis"/>
    <property type="evidence" value="ECO:0007669"/>
    <property type="project" value="InterPro"/>
</dbReference>
<dbReference type="EMBL" id="CAXKWB010002689">
    <property type="protein sequence ID" value="CAL4067440.1"/>
    <property type="molecule type" value="Genomic_DNA"/>
</dbReference>
<accession>A0AAV2Q1B5</accession>
<feature type="domain" description="PDZ" evidence="11">
    <location>
        <begin position="327"/>
        <end position="378"/>
    </location>
</feature>
<feature type="region of interest" description="Disordered" evidence="8">
    <location>
        <begin position="817"/>
        <end position="853"/>
    </location>
</feature>
<comment type="subcellular location">
    <subcellularLocation>
        <location evidence="1">Membrane</location>
    </subcellularLocation>
</comment>